<organism evidence="1 2">
    <name type="scientific">Euplotes crassus</name>
    <dbReference type="NCBI Taxonomy" id="5936"/>
    <lineage>
        <taxon>Eukaryota</taxon>
        <taxon>Sar</taxon>
        <taxon>Alveolata</taxon>
        <taxon>Ciliophora</taxon>
        <taxon>Intramacronucleata</taxon>
        <taxon>Spirotrichea</taxon>
        <taxon>Hypotrichia</taxon>
        <taxon>Euplotida</taxon>
        <taxon>Euplotidae</taxon>
        <taxon>Moneuplotes</taxon>
    </lineage>
</organism>
<name>A0AAD1XFB5_EUPCR</name>
<dbReference type="Gene3D" id="3.80.10.10">
    <property type="entry name" value="Ribonuclease Inhibitor"/>
    <property type="match status" value="1"/>
</dbReference>
<accession>A0AAD1XFB5</accession>
<dbReference type="InterPro" id="IPR032675">
    <property type="entry name" value="LRR_dom_sf"/>
</dbReference>
<dbReference type="SUPFAM" id="SSF52047">
    <property type="entry name" value="RNI-like"/>
    <property type="match status" value="1"/>
</dbReference>
<reference evidence="1" key="1">
    <citation type="submission" date="2023-07" db="EMBL/GenBank/DDBJ databases">
        <authorList>
            <consortium name="AG Swart"/>
            <person name="Singh M."/>
            <person name="Singh A."/>
            <person name="Seah K."/>
            <person name="Emmerich C."/>
        </authorList>
    </citation>
    <scope>NUCLEOTIDE SEQUENCE</scope>
    <source>
        <strain evidence="1">DP1</strain>
    </source>
</reference>
<dbReference type="Proteomes" id="UP001295684">
    <property type="component" value="Unassembled WGS sequence"/>
</dbReference>
<sequence length="343" mass="38963">MSSLIPRFLACTEQLSLNKVPATNSGRPYRKLKFNGEKYEKLSDTDIKELANSLEKNTKFKGELLLKNNSLTDLSALYLTKAMETFKGITKLSLKGNGLGSKAGEFIGDWLLDLGKTGGSLEALDLGGNNFEETGIRRIILGVARAKTLRKVDIGTISDFGLVLLAEELTLFYGEEADPQGVLEKIKFKENKDKEFSSKARESFIESSENFSPLIKCGDDELEYYNKDKKIAQKEFKKFKKRNLVMDQKSLIKSVVKSLENKRKPDKIAIQKYFKNTFGDLLNDAMYELTRKQEKFPENDEYFTIEGSLIFVGEFLLENLPDHEVEHLKEEKESKGEKNETDV</sequence>
<gene>
    <name evidence="1" type="ORF">ECRASSUSDP1_LOCUS11172</name>
</gene>
<proteinExistence type="predicted"/>
<protein>
    <submittedName>
        <fullName evidence="1">Uncharacterized protein</fullName>
    </submittedName>
</protein>
<comment type="caution">
    <text evidence="1">The sequence shown here is derived from an EMBL/GenBank/DDBJ whole genome shotgun (WGS) entry which is preliminary data.</text>
</comment>
<evidence type="ECO:0000313" key="2">
    <source>
        <dbReference type="Proteomes" id="UP001295684"/>
    </source>
</evidence>
<evidence type="ECO:0000313" key="1">
    <source>
        <dbReference type="EMBL" id="CAI2369868.1"/>
    </source>
</evidence>
<dbReference type="AlphaFoldDB" id="A0AAD1XFB5"/>
<dbReference type="EMBL" id="CAMPGE010011023">
    <property type="protein sequence ID" value="CAI2369868.1"/>
    <property type="molecule type" value="Genomic_DNA"/>
</dbReference>
<keyword evidence="2" id="KW-1185">Reference proteome</keyword>